<dbReference type="Gene3D" id="1.10.10.10">
    <property type="entry name" value="Winged helix-like DNA-binding domain superfamily/Winged helix DNA-binding domain"/>
    <property type="match status" value="1"/>
</dbReference>
<evidence type="ECO:0000313" key="2">
    <source>
        <dbReference type="Proteomes" id="UP000658613"/>
    </source>
</evidence>
<dbReference type="Proteomes" id="UP000658613">
    <property type="component" value="Unassembled WGS sequence"/>
</dbReference>
<organism evidence="1 2">
    <name type="scientific">Corynebacterium aquatimens</name>
    <dbReference type="NCBI Taxonomy" id="1190508"/>
    <lineage>
        <taxon>Bacteria</taxon>
        <taxon>Bacillati</taxon>
        <taxon>Actinomycetota</taxon>
        <taxon>Actinomycetes</taxon>
        <taxon>Mycobacteriales</taxon>
        <taxon>Corynebacteriaceae</taxon>
        <taxon>Corynebacterium</taxon>
    </lineage>
</organism>
<evidence type="ECO:0000313" key="1">
    <source>
        <dbReference type="EMBL" id="MBG6121831.1"/>
    </source>
</evidence>
<proteinExistence type="predicted"/>
<protein>
    <submittedName>
        <fullName evidence="1">ArsR family transcriptional regulator</fullName>
    </submittedName>
</protein>
<sequence length="250" mass="26443">MAREVHTDQVVQPIRDTKGKKGVPPAPVSDLMEIAAGASAKQRAVVDAIQALGGTAKVADIARYLDSHPNTVRGHLDELTELGLIGAEPEPSQGRGRPSLVYFVRAPRESDVTSAYVDLVEMLAGVLAQSGADDPSDLGRRWAISRSSAKSAGINGLLDELRVLGFDPYVRASGALGLRACPFVRAGGKPPVPFICRLHAGYLSEFGVSSELELVPFDLQGECGVKFGSQHPFTEHPDDPAAIAIGALKE</sequence>
<comment type="caution">
    <text evidence="1">The sequence shown here is derived from an EMBL/GenBank/DDBJ whole genome shotgun (WGS) entry which is preliminary data.</text>
</comment>
<gene>
    <name evidence="1" type="ORF">IW254_000800</name>
</gene>
<name>A0A931GVX4_9CORY</name>
<dbReference type="RefSeq" id="WP_196824317.1">
    <property type="nucleotide sequence ID" value="NZ_CP046980.1"/>
</dbReference>
<dbReference type="InterPro" id="IPR036390">
    <property type="entry name" value="WH_DNA-bd_sf"/>
</dbReference>
<reference evidence="1" key="1">
    <citation type="submission" date="2020-11" db="EMBL/GenBank/DDBJ databases">
        <title>Sequencing the genomes of 1000 actinobacteria strains.</title>
        <authorList>
            <person name="Klenk H.-P."/>
        </authorList>
    </citation>
    <scope>NUCLEOTIDE SEQUENCE</scope>
    <source>
        <strain evidence="1">DSM 45632</strain>
    </source>
</reference>
<dbReference type="InterPro" id="IPR036388">
    <property type="entry name" value="WH-like_DNA-bd_sf"/>
</dbReference>
<keyword evidence="2" id="KW-1185">Reference proteome</keyword>
<accession>A0A931GVX4</accession>
<dbReference type="EMBL" id="JADOUE010000001">
    <property type="protein sequence ID" value="MBG6121831.1"/>
    <property type="molecule type" value="Genomic_DNA"/>
</dbReference>
<dbReference type="SUPFAM" id="SSF46785">
    <property type="entry name" value="Winged helix' DNA-binding domain"/>
    <property type="match status" value="1"/>
</dbReference>
<dbReference type="AlphaFoldDB" id="A0A931GVX4"/>